<dbReference type="OrthoDB" id="6255742at2759"/>
<evidence type="ECO:0000313" key="2">
    <source>
        <dbReference type="Proteomes" id="UP000275846"/>
    </source>
</evidence>
<keyword evidence="2" id="KW-1185">Reference proteome</keyword>
<proteinExistence type="predicted"/>
<accession>A0A183SGW0</accession>
<dbReference type="AlphaFoldDB" id="A0A183SGW0"/>
<name>A0A183SGW0_SCHSO</name>
<organism evidence="3">
    <name type="scientific">Schistocephalus solidus</name>
    <name type="common">Tapeworm</name>
    <dbReference type="NCBI Taxonomy" id="70667"/>
    <lineage>
        <taxon>Eukaryota</taxon>
        <taxon>Metazoa</taxon>
        <taxon>Spiralia</taxon>
        <taxon>Lophotrochozoa</taxon>
        <taxon>Platyhelminthes</taxon>
        <taxon>Cestoda</taxon>
        <taxon>Eucestoda</taxon>
        <taxon>Diphyllobothriidea</taxon>
        <taxon>Diphyllobothriidae</taxon>
        <taxon>Schistocephalus</taxon>
    </lineage>
</organism>
<sequence length="170" mass="19162">MQNFSCPERFTHMVRQLHNTMMALVFDNGTVSEAFAFTSGVKQGCILAPNLFSLMFSAMMIDAYCYAHPGIRIAYRTSGHLLNSRRMQDTTRMSTTTVHELFFTGDCALNTVMEEDMQRRRSVKTVSAIYQVNWITAFMAKMAARMSQAPWINTANAKALSTCPSTRESS</sequence>
<evidence type="ECO:0000313" key="1">
    <source>
        <dbReference type="EMBL" id="VDL89843.1"/>
    </source>
</evidence>
<dbReference type="WBParaSite" id="SSLN_0000356101-mRNA-1">
    <property type="protein sequence ID" value="SSLN_0000356101-mRNA-1"/>
    <property type="gene ID" value="SSLN_0000356101"/>
</dbReference>
<reference evidence="3" key="1">
    <citation type="submission" date="2016-06" db="UniProtKB">
        <authorList>
            <consortium name="WormBaseParasite"/>
        </authorList>
    </citation>
    <scope>IDENTIFICATION</scope>
</reference>
<evidence type="ECO:0000313" key="3">
    <source>
        <dbReference type="WBParaSite" id="SSLN_0000356101-mRNA-1"/>
    </source>
</evidence>
<dbReference type="EMBL" id="UYSU01032544">
    <property type="protein sequence ID" value="VDL89843.1"/>
    <property type="molecule type" value="Genomic_DNA"/>
</dbReference>
<dbReference type="PANTHER" id="PTHR47027">
    <property type="entry name" value="REVERSE TRANSCRIPTASE DOMAIN-CONTAINING PROTEIN"/>
    <property type="match status" value="1"/>
</dbReference>
<protein>
    <submittedName>
        <fullName evidence="3">Reverse transcriptase domain-containing protein</fullName>
    </submittedName>
</protein>
<dbReference type="PANTHER" id="PTHR47027:SF26">
    <property type="entry name" value="REVERSE TRANSCRIPTASE DOMAIN-CONTAINING PROTEIN"/>
    <property type="match status" value="1"/>
</dbReference>
<reference evidence="1 2" key="2">
    <citation type="submission" date="2018-11" db="EMBL/GenBank/DDBJ databases">
        <authorList>
            <consortium name="Pathogen Informatics"/>
        </authorList>
    </citation>
    <scope>NUCLEOTIDE SEQUENCE [LARGE SCALE GENOMIC DNA]</scope>
    <source>
        <strain evidence="1 2">NST_G2</strain>
    </source>
</reference>
<dbReference type="Proteomes" id="UP000275846">
    <property type="component" value="Unassembled WGS sequence"/>
</dbReference>
<gene>
    <name evidence="1" type="ORF">SSLN_LOCUS3458</name>
</gene>